<keyword evidence="9 11" id="KW-0472">Membrane</keyword>
<keyword evidence="6" id="KW-0630">Potassium</keyword>
<accession>A0A432W3Z1</accession>
<dbReference type="EMBL" id="PIPL01000003">
    <property type="protein sequence ID" value="RUO23989.1"/>
    <property type="molecule type" value="Genomic_DNA"/>
</dbReference>
<proteinExistence type="predicted"/>
<dbReference type="GO" id="GO:0005249">
    <property type="term" value="F:voltage-gated potassium channel activity"/>
    <property type="evidence" value="ECO:0007669"/>
    <property type="project" value="InterPro"/>
</dbReference>
<sequence length="259" mass="28790">MYRYLEPAAWQGDGMSPVNLLVAALVVVASIIAIAETEAILASRYAEQFFMTELALFCIFLIEYCLRVYAAGEDPRYKGVTGRIRYIFSFWALIDLLALLPFIFYAGDHSGFFLRFLKVLRLLRIARLGRFSQAWDAFVHALGDRRYELMLSVMLALLMLIISSSMLYAVEAPYQPEAFGSIPRAFWWSVATLTTVGYGDVTPITAIGKLFAGMTAIAGIGLIAMPTGIMAAAFSDAFQVAKEKADEKRRLAESNNISE</sequence>
<evidence type="ECO:0000256" key="10">
    <source>
        <dbReference type="ARBA" id="ARBA00023303"/>
    </source>
</evidence>
<keyword evidence="3" id="KW-0633">Potassium transport</keyword>
<evidence type="ECO:0000256" key="8">
    <source>
        <dbReference type="ARBA" id="ARBA00023065"/>
    </source>
</evidence>
<evidence type="ECO:0000256" key="6">
    <source>
        <dbReference type="ARBA" id="ARBA00022958"/>
    </source>
</evidence>
<evidence type="ECO:0000313" key="13">
    <source>
        <dbReference type="EMBL" id="RUO23989.1"/>
    </source>
</evidence>
<keyword evidence="14" id="KW-1185">Reference proteome</keyword>
<evidence type="ECO:0000256" key="2">
    <source>
        <dbReference type="ARBA" id="ARBA00022448"/>
    </source>
</evidence>
<dbReference type="GO" id="GO:0008076">
    <property type="term" value="C:voltage-gated potassium channel complex"/>
    <property type="evidence" value="ECO:0007669"/>
    <property type="project" value="InterPro"/>
</dbReference>
<feature type="transmembrane region" description="Helical" evidence="11">
    <location>
        <begin position="54"/>
        <end position="72"/>
    </location>
</feature>
<evidence type="ECO:0000256" key="7">
    <source>
        <dbReference type="ARBA" id="ARBA00022989"/>
    </source>
</evidence>
<evidence type="ECO:0000259" key="12">
    <source>
        <dbReference type="Pfam" id="PF00520"/>
    </source>
</evidence>
<organism evidence="13 14">
    <name type="scientific">Aliidiomarina minuta</name>
    <dbReference type="NCBI Taxonomy" id="880057"/>
    <lineage>
        <taxon>Bacteria</taxon>
        <taxon>Pseudomonadati</taxon>
        <taxon>Pseudomonadota</taxon>
        <taxon>Gammaproteobacteria</taxon>
        <taxon>Alteromonadales</taxon>
        <taxon>Idiomarinaceae</taxon>
        <taxon>Aliidiomarina</taxon>
    </lineage>
</organism>
<keyword evidence="4 11" id="KW-0812">Transmembrane</keyword>
<evidence type="ECO:0000256" key="1">
    <source>
        <dbReference type="ARBA" id="ARBA00004141"/>
    </source>
</evidence>
<dbReference type="Pfam" id="PF00520">
    <property type="entry name" value="Ion_trans"/>
    <property type="match status" value="1"/>
</dbReference>
<gene>
    <name evidence="13" type="ORF">CWE09_12635</name>
</gene>
<evidence type="ECO:0000256" key="3">
    <source>
        <dbReference type="ARBA" id="ARBA00022538"/>
    </source>
</evidence>
<dbReference type="Proteomes" id="UP000288293">
    <property type="component" value="Unassembled WGS sequence"/>
</dbReference>
<evidence type="ECO:0000256" key="5">
    <source>
        <dbReference type="ARBA" id="ARBA00022826"/>
    </source>
</evidence>
<dbReference type="SUPFAM" id="SSF81324">
    <property type="entry name" value="Voltage-gated potassium channels"/>
    <property type="match status" value="1"/>
</dbReference>
<feature type="transmembrane region" description="Helical" evidence="11">
    <location>
        <begin position="20"/>
        <end position="42"/>
    </location>
</feature>
<evidence type="ECO:0000256" key="11">
    <source>
        <dbReference type="SAM" id="Phobius"/>
    </source>
</evidence>
<evidence type="ECO:0000313" key="14">
    <source>
        <dbReference type="Proteomes" id="UP000288293"/>
    </source>
</evidence>
<keyword evidence="10 13" id="KW-0407">Ion channel</keyword>
<evidence type="ECO:0000256" key="4">
    <source>
        <dbReference type="ARBA" id="ARBA00022692"/>
    </source>
</evidence>
<dbReference type="PANTHER" id="PTHR11537">
    <property type="entry name" value="VOLTAGE-GATED POTASSIUM CHANNEL"/>
    <property type="match status" value="1"/>
</dbReference>
<keyword evidence="2" id="KW-0813">Transport</keyword>
<dbReference type="PANTHER" id="PTHR11537:SF254">
    <property type="entry name" value="POTASSIUM VOLTAGE-GATED CHANNEL PROTEIN SHAB"/>
    <property type="match status" value="1"/>
</dbReference>
<dbReference type="OrthoDB" id="9799090at2"/>
<keyword evidence="8" id="KW-0406">Ion transport</keyword>
<dbReference type="InterPro" id="IPR005821">
    <property type="entry name" value="Ion_trans_dom"/>
</dbReference>
<keyword evidence="7 11" id="KW-1133">Transmembrane helix</keyword>
<dbReference type="AlphaFoldDB" id="A0A432W3Z1"/>
<feature type="transmembrane region" description="Helical" evidence="11">
    <location>
        <begin position="149"/>
        <end position="170"/>
    </location>
</feature>
<evidence type="ECO:0000256" key="9">
    <source>
        <dbReference type="ARBA" id="ARBA00023136"/>
    </source>
</evidence>
<feature type="transmembrane region" description="Helical" evidence="11">
    <location>
        <begin position="210"/>
        <end position="234"/>
    </location>
</feature>
<feature type="domain" description="Ion transport" evidence="12">
    <location>
        <begin position="19"/>
        <end position="237"/>
    </location>
</feature>
<comment type="subcellular location">
    <subcellularLocation>
        <location evidence="1">Membrane</location>
        <topology evidence="1">Multi-pass membrane protein</topology>
    </subcellularLocation>
</comment>
<dbReference type="Gene3D" id="1.10.287.70">
    <property type="match status" value="1"/>
</dbReference>
<keyword evidence="5" id="KW-0631">Potassium channel</keyword>
<feature type="transmembrane region" description="Helical" evidence="11">
    <location>
        <begin position="84"/>
        <end position="106"/>
    </location>
</feature>
<protein>
    <submittedName>
        <fullName evidence="13">Potassium channel protein</fullName>
    </submittedName>
</protein>
<comment type="caution">
    <text evidence="13">The sequence shown here is derived from an EMBL/GenBank/DDBJ whole genome shotgun (WGS) entry which is preliminary data.</text>
</comment>
<name>A0A432W3Z1_9GAMM</name>
<reference evidence="13 14" key="1">
    <citation type="journal article" date="2011" name="Front. Microbiol.">
        <title>Genomic signatures of strain selection and enhancement in Bacillus atrophaeus var. globigii, a historical biowarfare simulant.</title>
        <authorList>
            <person name="Gibbons H.S."/>
            <person name="Broomall S.M."/>
            <person name="McNew L.A."/>
            <person name="Daligault H."/>
            <person name="Chapman C."/>
            <person name="Bruce D."/>
            <person name="Karavis M."/>
            <person name="Krepps M."/>
            <person name="McGregor P.A."/>
            <person name="Hong C."/>
            <person name="Park K.H."/>
            <person name="Akmal A."/>
            <person name="Feldman A."/>
            <person name="Lin J.S."/>
            <person name="Chang W.E."/>
            <person name="Higgs B.W."/>
            <person name="Demirev P."/>
            <person name="Lindquist J."/>
            <person name="Liem A."/>
            <person name="Fochler E."/>
            <person name="Read T.D."/>
            <person name="Tapia R."/>
            <person name="Johnson S."/>
            <person name="Bishop-Lilly K.A."/>
            <person name="Detter C."/>
            <person name="Han C."/>
            <person name="Sozhamannan S."/>
            <person name="Rosenzweig C.N."/>
            <person name="Skowronski E.W."/>
        </authorList>
    </citation>
    <scope>NUCLEOTIDE SEQUENCE [LARGE SCALE GENOMIC DNA]</scope>
    <source>
        <strain evidence="13 14">MLST1</strain>
    </source>
</reference>
<dbReference type="InterPro" id="IPR028325">
    <property type="entry name" value="VG_K_chnl"/>
</dbReference>
<dbReference type="PRINTS" id="PR00169">
    <property type="entry name" value="KCHANNEL"/>
</dbReference>
<dbReference type="GO" id="GO:0001508">
    <property type="term" value="P:action potential"/>
    <property type="evidence" value="ECO:0007669"/>
    <property type="project" value="TreeGrafter"/>
</dbReference>